<feature type="region of interest" description="Disordered" evidence="1">
    <location>
        <begin position="278"/>
        <end position="367"/>
    </location>
</feature>
<keyword evidence="2" id="KW-1185">Reference proteome</keyword>
<protein>
    <submittedName>
        <fullName evidence="3">Probable GPI-anchored adhesin-like protein PGA55-like</fullName>
    </submittedName>
</protein>
<gene>
    <name evidence="3" type="primary">LOC102810089</name>
</gene>
<dbReference type="GeneID" id="102810089"/>
<name>A0ABM0MZM2_SACKO</name>
<evidence type="ECO:0000313" key="3">
    <source>
        <dbReference type="RefSeq" id="XP_006825463.1"/>
    </source>
</evidence>
<dbReference type="Proteomes" id="UP000694865">
    <property type="component" value="Unplaced"/>
</dbReference>
<feature type="region of interest" description="Disordered" evidence="1">
    <location>
        <begin position="446"/>
        <end position="484"/>
    </location>
</feature>
<sequence>MVKTATSNGMNNSTGLGALLLFKEEHTDCKEKLEHLSNEHKYFSEQNKILSEENEILKRNISLLYRTAKGEVDRKDYEIDRLRKKLKYAQDKVQELGLKQVNNDETVGNNSSLANRLMKIAYRREEESTLAETPGNETYLCVQSKVKKEQEYLNHYQCNNNEAQLHNGIELNDNVSEQENHLTQSTVGHLDDHGQKRRHSSHHSNSKHREHQKKRKADSHASHKSKLRIHSGSKKIVKHHHHSDRSKMQRCDNGEKIELIEKESKMDSHAFEESCSVSANEKIARHSSSGQEISNKEKKFSKSENSKTEEKNSSSKKKITPRSKLKSSVTKVNSIKKKRRSSGNVKRKSTALMATSKHKCNTEESIQIDTDNTEVELDRTGGKEHNIFISGKQKEYKSSEDTELLTVNGERGRHDSKIKQLECHSNKIEHGPPTVKVHALSVNNQRLDGCDGKNEQDNNESHKISQSNKTEKDVVHHENIAEKKTKIEGEKNLCTLNSAKKESAVKIDKKKTDLKKRNLSGKSGDKDKKVVNTKIVKTPGKSSSTTSSLKIVSSGHSGSGTKSASKAGSSKKCINHVNKSFTQSGSSGNTISDKSKSTLKKRKRSSDVKPVKRRRVSSDKLSTKDKSASIDVVSTKLEQDEIKVEDNNCDLADQADQVTLQSNARTVEHLYKLADYDEQRKTNAVELDVIDESKQEVKGCNDYTDINDLSKNVLRDINRTDQNLNVADKCTSPQWNLESTEYSANDNDGLTKQSLKCIPSVEMEIPELSAPIGSDNEFDFGDNPPPTPGSSIYFKASEEYDSVFSEAPPHTPGSSLQFTEDEVIPHDNLDKLDPYGSDCVSEVDLNPCVTDSMCSDSKEVKVIREVKEAKGYELSDGEILSSDEEEITKNSSRQNGYAENGSKYKNKSKKQTVPRRPDDHKDLRNILTEKKYKDERKDTIRREEIRKLERQRESGHTRHYSDSQLRRREDAMRNRERVNATRRDEKLHENHFGHRSRSPPLGELKYRTYTDRRNTRTSSRAEQVRRDTKSSNDANKFRVEHDRRDRLSPKERIARTSMRDEKQTLTAQSHRSDEGSWRDTKSSRNTRTEQSSREKKVESRNSRDYVRVPSKVDLRHRRH</sequence>
<feature type="compositionally biased region" description="Basic and acidic residues" evidence="1">
    <location>
        <begin position="605"/>
        <end position="627"/>
    </location>
</feature>
<feature type="compositionally biased region" description="Basic residues" evidence="1">
    <location>
        <begin position="904"/>
        <end position="913"/>
    </location>
</feature>
<feature type="compositionally biased region" description="Basic and acidic residues" evidence="1">
    <location>
        <begin position="1004"/>
        <end position="1014"/>
    </location>
</feature>
<feature type="compositionally biased region" description="Basic and acidic residues" evidence="1">
    <location>
        <begin position="1070"/>
        <end position="1113"/>
    </location>
</feature>
<feature type="compositionally biased region" description="Polar residues" evidence="1">
    <location>
        <begin position="577"/>
        <end position="591"/>
    </location>
</feature>
<feature type="compositionally biased region" description="Basic and acidic residues" evidence="1">
    <location>
        <begin position="915"/>
        <end position="992"/>
    </location>
</feature>
<organism evidence="2 3">
    <name type="scientific">Saccoglossus kowalevskii</name>
    <name type="common">Acorn worm</name>
    <dbReference type="NCBI Taxonomy" id="10224"/>
    <lineage>
        <taxon>Eukaryota</taxon>
        <taxon>Metazoa</taxon>
        <taxon>Hemichordata</taxon>
        <taxon>Enteropneusta</taxon>
        <taxon>Harrimaniidae</taxon>
        <taxon>Saccoglossus</taxon>
    </lineage>
</organism>
<evidence type="ECO:0000313" key="2">
    <source>
        <dbReference type="Proteomes" id="UP000694865"/>
    </source>
</evidence>
<feature type="compositionally biased region" description="Basic and acidic residues" evidence="1">
    <location>
        <begin position="294"/>
        <end position="313"/>
    </location>
</feature>
<feature type="region of interest" description="Disordered" evidence="1">
    <location>
        <begin position="875"/>
        <end position="1119"/>
    </location>
</feature>
<feature type="compositionally biased region" description="Basic residues" evidence="1">
    <location>
        <begin position="314"/>
        <end position="325"/>
    </location>
</feature>
<feature type="region of interest" description="Disordered" evidence="1">
    <location>
        <begin position="178"/>
        <end position="253"/>
    </location>
</feature>
<feature type="compositionally biased region" description="Polar residues" evidence="1">
    <location>
        <begin position="178"/>
        <end position="187"/>
    </location>
</feature>
<feature type="compositionally biased region" description="Basic residues" evidence="1">
    <location>
        <begin position="334"/>
        <end position="349"/>
    </location>
</feature>
<dbReference type="RefSeq" id="XP_006825463.1">
    <property type="nucleotide sequence ID" value="XM_006825400.1"/>
</dbReference>
<reference evidence="3" key="1">
    <citation type="submission" date="2025-08" db="UniProtKB">
        <authorList>
            <consortium name="RefSeq"/>
        </authorList>
    </citation>
    <scope>IDENTIFICATION</scope>
    <source>
        <tissue evidence="3">Testes</tissue>
    </source>
</reference>
<accession>A0ABM0MZM2</accession>
<feature type="compositionally biased region" description="Basic residues" evidence="1">
    <location>
        <begin position="195"/>
        <end position="244"/>
    </location>
</feature>
<feature type="compositionally biased region" description="Basic and acidic residues" evidence="1">
    <location>
        <begin position="448"/>
        <end position="484"/>
    </location>
</feature>
<feature type="compositionally biased region" description="Low complexity" evidence="1">
    <location>
        <begin position="537"/>
        <end position="572"/>
    </location>
</feature>
<evidence type="ECO:0000256" key="1">
    <source>
        <dbReference type="SAM" id="MobiDB-lite"/>
    </source>
</evidence>
<feature type="region of interest" description="Disordered" evidence="1">
    <location>
        <begin position="515"/>
        <end position="627"/>
    </location>
</feature>
<feature type="compositionally biased region" description="Basic and acidic residues" evidence="1">
    <location>
        <begin position="1022"/>
        <end position="1063"/>
    </location>
</feature>
<proteinExistence type="predicted"/>